<dbReference type="EMBL" id="FNSA01000003">
    <property type="protein sequence ID" value="SEC72589.1"/>
    <property type="molecule type" value="Genomic_DNA"/>
</dbReference>
<dbReference type="Proteomes" id="UP000182241">
    <property type="component" value="Unassembled WGS sequence"/>
</dbReference>
<gene>
    <name evidence="2" type="ORF">SAMN04489793_3049</name>
</gene>
<sequence length="112" mass="12455">MTDQPIPRSEAHRAPARVQEDQPDELSAETLGTWRVGHADGTETVWVLHHNRTELLIGDQLRGIERVHAYPAAGKLARVTRCGENEVVTTAVTSIRRWRREEGSGRAGAQPL</sequence>
<protein>
    <submittedName>
        <fullName evidence="2">Uncharacterized protein</fullName>
    </submittedName>
</protein>
<evidence type="ECO:0000313" key="2">
    <source>
        <dbReference type="EMBL" id="SEC72589.1"/>
    </source>
</evidence>
<name>A0A1H4UUW3_TSUTY</name>
<evidence type="ECO:0000256" key="1">
    <source>
        <dbReference type="SAM" id="MobiDB-lite"/>
    </source>
</evidence>
<proteinExistence type="predicted"/>
<dbReference type="AlphaFoldDB" id="A0A1H4UUW3"/>
<reference evidence="3" key="1">
    <citation type="submission" date="2016-10" db="EMBL/GenBank/DDBJ databases">
        <authorList>
            <person name="Varghese N."/>
            <person name="Submissions S."/>
        </authorList>
    </citation>
    <scope>NUCLEOTIDE SEQUENCE [LARGE SCALE GENOMIC DNA]</scope>
    <source>
        <strain evidence="3">DSM 44234</strain>
    </source>
</reference>
<keyword evidence="3" id="KW-1185">Reference proteome</keyword>
<feature type="region of interest" description="Disordered" evidence="1">
    <location>
        <begin position="1"/>
        <end position="26"/>
    </location>
</feature>
<accession>A0A1H4UUW3</accession>
<evidence type="ECO:0000313" key="3">
    <source>
        <dbReference type="Proteomes" id="UP000182241"/>
    </source>
</evidence>
<dbReference type="STRING" id="57704.SAMN04489793_3049"/>
<organism evidence="2 3">
    <name type="scientific">Tsukamurella tyrosinosolvens</name>
    <dbReference type="NCBI Taxonomy" id="57704"/>
    <lineage>
        <taxon>Bacteria</taxon>
        <taxon>Bacillati</taxon>
        <taxon>Actinomycetota</taxon>
        <taxon>Actinomycetes</taxon>
        <taxon>Mycobacteriales</taxon>
        <taxon>Tsukamurellaceae</taxon>
        <taxon>Tsukamurella</taxon>
    </lineage>
</organism>
<dbReference type="RefSeq" id="WP_068740183.1">
    <property type="nucleotide sequence ID" value="NZ_FNSA01000003.1"/>
</dbReference>